<name>A0A7V7GTL7_9GAMM</name>
<dbReference type="SUPFAM" id="SSF53067">
    <property type="entry name" value="Actin-like ATPase domain"/>
    <property type="match status" value="1"/>
</dbReference>
<evidence type="ECO:0000313" key="2">
    <source>
        <dbReference type="EMBL" id="KAA0694190.1"/>
    </source>
</evidence>
<dbReference type="InterPro" id="IPR049874">
    <property type="entry name" value="ROK_cs"/>
</dbReference>
<accession>A0A7V7GTL7</accession>
<dbReference type="InterPro" id="IPR000600">
    <property type="entry name" value="ROK"/>
</dbReference>
<dbReference type="RefSeq" id="WP_149333024.1">
    <property type="nucleotide sequence ID" value="NZ_QOVF01000003.1"/>
</dbReference>
<organism evidence="2 3">
    <name type="scientific">Halopseudomonas laoshanensis</name>
    <dbReference type="NCBI Taxonomy" id="2268758"/>
    <lineage>
        <taxon>Bacteria</taxon>
        <taxon>Pseudomonadati</taxon>
        <taxon>Pseudomonadota</taxon>
        <taxon>Gammaproteobacteria</taxon>
        <taxon>Pseudomonadales</taxon>
        <taxon>Pseudomonadaceae</taxon>
        <taxon>Halopseudomonas</taxon>
    </lineage>
</organism>
<proteinExistence type="predicted"/>
<comment type="caution">
    <text evidence="2">The sequence shown here is derived from an EMBL/GenBank/DDBJ whole genome shotgun (WGS) entry which is preliminary data.</text>
</comment>
<evidence type="ECO:0000313" key="3">
    <source>
        <dbReference type="Proteomes" id="UP000463138"/>
    </source>
</evidence>
<dbReference type="PROSITE" id="PS01125">
    <property type="entry name" value="ROK"/>
    <property type="match status" value="1"/>
</dbReference>
<dbReference type="EMBL" id="QOVF01000003">
    <property type="protein sequence ID" value="KAA0694190.1"/>
    <property type="molecule type" value="Genomic_DNA"/>
</dbReference>
<dbReference type="OrthoDB" id="9810372at2"/>
<sequence>MTLRIGIDLGGTKTELVALDTEGQERYRIRVPTPSNDYAALIACIVTLVTDAEHQLGASASIGIGVPGSPSPATSLMRNANTQCLNGKPFQQDLSDALQREVHLANDANCFALSEAIDGAGRGAQVVFGVILGTGTGGGVVINQQVLKGRNAIGGEWGHNPLPWPTAAELPGIQCFCGKRGCIETFVSGTGFARDHQLQTGEKLSALEITQRADASDPQALATLARYYDRLARALASVINVLDPDVVVLGGGMSRYQPLYLQLTQRLPSYVFSDCFTTPILPAVHGDASGVRGAAWLWPG</sequence>
<dbReference type="AlphaFoldDB" id="A0A7V7GTL7"/>
<dbReference type="PANTHER" id="PTHR18964">
    <property type="entry name" value="ROK (REPRESSOR, ORF, KINASE) FAMILY"/>
    <property type="match status" value="1"/>
</dbReference>
<dbReference type="GO" id="GO:0004396">
    <property type="term" value="F:hexokinase activity"/>
    <property type="evidence" value="ECO:0007669"/>
    <property type="project" value="TreeGrafter"/>
</dbReference>
<keyword evidence="3" id="KW-1185">Reference proteome</keyword>
<dbReference type="Pfam" id="PF00480">
    <property type="entry name" value="ROK"/>
    <property type="match status" value="1"/>
</dbReference>
<evidence type="ECO:0000256" key="1">
    <source>
        <dbReference type="ARBA" id="ARBA00023277"/>
    </source>
</evidence>
<dbReference type="CDD" id="cd24066">
    <property type="entry name" value="ASKHA_NBD_ROK_EcFRK-like"/>
    <property type="match status" value="1"/>
</dbReference>
<dbReference type="InterPro" id="IPR043129">
    <property type="entry name" value="ATPase_NBD"/>
</dbReference>
<dbReference type="PANTHER" id="PTHR18964:SF174">
    <property type="entry name" value="D-ALLOSE KINASE-RELATED"/>
    <property type="match status" value="1"/>
</dbReference>
<dbReference type="Gene3D" id="3.30.420.40">
    <property type="match status" value="2"/>
</dbReference>
<keyword evidence="1" id="KW-0119">Carbohydrate metabolism</keyword>
<gene>
    <name evidence="2" type="ORF">DT594_12860</name>
</gene>
<dbReference type="Proteomes" id="UP000463138">
    <property type="component" value="Unassembled WGS sequence"/>
</dbReference>
<reference evidence="2 3" key="1">
    <citation type="submission" date="2018-07" db="EMBL/GenBank/DDBJ databases">
        <title>Pseudomonas laoshanensis sp. nov., isolated from soil.</title>
        <authorList>
            <person name="Sun J."/>
            <person name="Yu L."/>
            <person name="Wang M."/>
            <person name="Zhang C."/>
        </authorList>
    </citation>
    <scope>NUCLEOTIDE SEQUENCE [LARGE SCALE GENOMIC DNA]</scope>
    <source>
        <strain evidence="2 3">Y22</strain>
    </source>
</reference>
<protein>
    <submittedName>
        <fullName evidence="2">ROK family protein</fullName>
    </submittedName>
</protein>